<dbReference type="InterPro" id="IPR052728">
    <property type="entry name" value="O2_lipid_transport_reg"/>
</dbReference>
<proteinExistence type="predicted"/>
<keyword evidence="1" id="KW-1133">Transmembrane helix</keyword>
<reference evidence="4" key="1">
    <citation type="submission" date="2022-11" db="UniProtKB">
        <authorList>
            <consortium name="WormBaseParasite"/>
        </authorList>
    </citation>
    <scope>IDENTIFICATION</scope>
</reference>
<sequence>MFIGSHMNNPWIVITVALALFGINISYTIVTWCAIKTINHLKRIKNIMGEFDHVSIECATDLGIIYEALQKNSSIPSSFISEVLVPMFDSSGKLDPGFLTGAFTLWGYPPQCLRIDYKFPWSDRHFIGSYSRVIMGIILGIGILSALVDYFVLPEDSINRKMDSFFFISGVLLAFIWFKELKKDKGKVMSVQGWVLFYMHRIVR</sequence>
<dbReference type="Pfam" id="PF20146">
    <property type="entry name" value="NRF"/>
    <property type="match status" value="1"/>
</dbReference>
<protein>
    <submittedName>
        <fullName evidence="4">Nose resistant-to-fluoxetine protein N-terminal domain-containing protein</fullName>
    </submittedName>
</protein>
<dbReference type="PANTHER" id="PTHR11161:SF55">
    <property type="entry name" value="NOSE RESISTANT-TO-FLUOXETINE PROTEIN N-TERMINAL DOMAIN-CONTAINING PROTEIN"/>
    <property type="match status" value="1"/>
</dbReference>
<organism evidence="3 4">
    <name type="scientific">Acrobeloides nanus</name>
    <dbReference type="NCBI Taxonomy" id="290746"/>
    <lineage>
        <taxon>Eukaryota</taxon>
        <taxon>Metazoa</taxon>
        <taxon>Ecdysozoa</taxon>
        <taxon>Nematoda</taxon>
        <taxon>Chromadorea</taxon>
        <taxon>Rhabditida</taxon>
        <taxon>Tylenchina</taxon>
        <taxon>Cephalobomorpha</taxon>
        <taxon>Cephaloboidea</taxon>
        <taxon>Cephalobidae</taxon>
        <taxon>Acrobeloides</taxon>
    </lineage>
</organism>
<accession>A0A914E5Q7</accession>
<feature type="transmembrane region" description="Helical" evidence="1">
    <location>
        <begin position="12"/>
        <end position="35"/>
    </location>
</feature>
<dbReference type="Proteomes" id="UP000887540">
    <property type="component" value="Unplaced"/>
</dbReference>
<evidence type="ECO:0000256" key="1">
    <source>
        <dbReference type="SAM" id="Phobius"/>
    </source>
</evidence>
<evidence type="ECO:0000313" key="4">
    <source>
        <dbReference type="WBParaSite" id="ACRNAN_scaffold5879.g29107.t1"/>
    </source>
</evidence>
<evidence type="ECO:0000313" key="3">
    <source>
        <dbReference type="Proteomes" id="UP000887540"/>
    </source>
</evidence>
<dbReference type="InterPro" id="IPR006621">
    <property type="entry name" value="Nose-resist-to-fluoxetine_N"/>
</dbReference>
<keyword evidence="1" id="KW-0812">Transmembrane</keyword>
<evidence type="ECO:0000259" key="2">
    <source>
        <dbReference type="Pfam" id="PF20146"/>
    </source>
</evidence>
<name>A0A914E5Q7_9BILA</name>
<dbReference type="AlphaFoldDB" id="A0A914E5Q7"/>
<dbReference type="WBParaSite" id="ACRNAN_scaffold5879.g29107.t1">
    <property type="protein sequence ID" value="ACRNAN_scaffold5879.g29107.t1"/>
    <property type="gene ID" value="ACRNAN_scaffold5879.g29107"/>
</dbReference>
<feature type="transmembrane region" description="Helical" evidence="1">
    <location>
        <begin position="164"/>
        <end position="181"/>
    </location>
</feature>
<feature type="transmembrane region" description="Helical" evidence="1">
    <location>
        <begin position="133"/>
        <end position="152"/>
    </location>
</feature>
<dbReference type="PANTHER" id="PTHR11161">
    <property type="entry name" value="O-ACYLTRANSFERASE"/>
    <property type="match status" value="1"/>
</dbReference>
<keyword evidence="3" id="KW-1185">Reference proteome</keyword>
<feature type="domain" description="Nose resistant-to-fluoxetine protein N-terminal" evidence="2">
    <location>
        <begin position="58"/>
        <end position="131"/>
    </location>
</feature>
<keyword evidence="1" id="KW-0472">Membrane</keyword>